<dbReference type="STRING" id="68214.AVL59_15425"/>
<accession>A0A1B1AW57</accession>
<dbReference type="AlphaFoldDB" id="A0A1B1AW57"/>
<organism evidence="2 3">
    <name type="scientific">Streptomyces griseochromogenes</name>
    <dbReference type="NCBI Taxonomy" id="68214"/>
    <lineage>
        <taxon>Bacteria</taxon>
        <taxon>Bacillati</taxon>
        <taxon>Actinomycetota</taxon>
        <taxon>Actinomycetes</taxon>
        <taxon>Kitasatosporales</taxon>
        <taxon>Streptomycetaceae</taxon>
        <taxon>Streptomyces</taxon>
    </lineage>
</organism>
<dbReference type="Proteomes" id="UP000092659">
    <property type="component" value="Chromosome"/>
</dbReference>
<dbReference type="KEGG" id="sgs:AVL59_15425"/>
<keyword evidence="1" id="KW-0472">Membrane</keyword>
<name>A0A1B1AW57_9ACTN</name>
<reference evidence="2 3" key="1">
    <citation type="submission" date="2016-06" db="EMBL/GenBank/DDBJ databases">
        <title>Complete genome sequence of Streptomyces griseochromogenes ATCC 14511, the Blasticidin S producer.</title>
        <authorList>
            <person name="Wu L."/>
        </authorList>
    </citation>
    <scope>NUCLEOTIDE SEQUENCE [LARGE SCALE GENOMIC DNA]</scope>
    <source>
        <strain evidence="2 3">ATCC 14511</strain>
    </source>
</reference>
<protein>
    <submittedName>
        <fullName evidence="2">Uncharacterized protein</fullName>
    </submittedName>
</protein>
<evidence type="ECO:0000256" key="1">
    <source>
        <dbReference type="SAM" id="Phobius"/>
    </source>
</evidence>
<proteinExistence type="predicted"/>
<dbReference type="EMBL" id="CP016279">
    <property type="protein sequence ID" value="ANP50828.1"/>
    <property type="molecule type" value="Genomic_DNA"/>
</dbReference>
<sequence length="164" mass="20009">MVWARSRWWVWWWRWWAVVALVVRVVLRWWGVRWVRVVSWVVAAVWMMVVRGWFGGMWLRRVGQVSGWEVSAVMRVVVAPRAVRVSWMCWAWGWLGPVREARRKWRAWWWVARWRAVWVARVPVPPVMRVVPSGWGVVGMVRMSLPVWRAVWRWRRAVGAWRRS</sequence>
<evidence type="ECO:0000313" key="3">
    <source>
        <dbReference type="Proteomes" id="UP000092659"/>
    </source>
</evidence>
<gene>
    <name evidence="2" type="ORF">AVL59_15425</name>
</gene>
<keyword evidence="1" id="KW-0812">Transmembrane</keyword>
<feature type="transmembrane region" description="Helical" evidence="1">
    <location>
        <begin position="12"/>
        <end position="31"/>
    </location>
</feature>
<keyword evidence="1" id="KW-1133">Transmembrane helix</keyword>
<feature type="transmembrane region" description="Helical" evidence="1">
    <location>
        <begin position="37"/>
        <end position="54"/>
    </location>
</feature>
<evidence type="ECO:0000313" key="2">
    <source>
        <dbReference type="EMBL" id="ANP50828.1"/>
    </source>
</evidence>